<evidence type="ECO:0000259" key="4">
    <source>
        <dbReference type="Pfam" id="PF07993"/>
    </source>
</evidence>
<keyword evidence="2" id="KW-0597">Phosphoprotein</keyword>
<evidence type="ECO:0000259" key="3">
    <source>
        <dbReference type="Pfam" id="PF00501"/>
    </source>
</evidence>
<keyword evidence="1" id="KW-0596">Phosphopantetheine</keyword>
<dbReference type="InterPro" id="IPR013120">
    <property type="entry name" value="FAR_NAD-bd"/>
</dbReference>
<dbReference type="SUPFAM" id="SSF51735">
    <property type="entry name" value="NAD(P)-binding Rossmann-fold domains"/>
    <property type="match status" value="1"/>
</dbReference>
<dbReference type="InterPro" id="IPR036736">
    <property type="entry name" value="ACP-like_sf"/>
</dbReference>
<dbReference type="Pfam" id="PF23562">
    <property type="entry name" value="AMP-binding_C_3"/>
    <property type="match status" value="1"/>
</dbReference>
<dbReference type="PANTHER" id="PTHR43439:SF2">
    <property type="entry name" value="ENZYME, PUTATIVE (JCVI)-RELATED"/>
    <property type="match status" value="1"/>
</dbReference>
<dbReference type="EMBL" id="PVQB02000480">
    <property type="protein sequence ID" value="KAF4336661.1"/>
    <property type="molecule type" value="Genomic_DNA"/>
</dbReference>
<comment type="caution">
    <text evidence="5">The sequence shown here is derived from an EMBL/GenBank/DDBJ whole genome shotgun (WGS) entry which is preliminary data.</text>
</comment>
<dbReference type="InterPro" id="IPR036291">
    <property type="entry name" value="NAD(P)-bd_dom_sf"/>
</dbReference>
<dbReference type="PROSITE" id="PS00012">
    <property type="entry name" value="PHOSPHOPANTETHEINE"/>
    <property type="match status" value="1"/>
</dbReference>
<reference evidence="5" key="1">
    <citation type="journal article" date="2017" name="Mycologia">
        <title>Fusarium algeriense, sp. nov., a novel toxigenic crown rot pathogen of durum wheat from Algeria is nested in the Fusarium burgessii species complex.</title>
        <authorList>
            <person name="Laraba I."/>
            <person name="Keddad A."/>
            <person name="Boureghda H."/>
            <person name="Abdallah N."/>
            <person name="Vaughan M.M."/>
            <person name="Proctor R.H."/>
            <person name="Busman M."/>
            <person name="O'Donnell K."/>
        </authorList>
    </citation>
    <scope>NUCLEOTIDE SEQUENCE</scope>
    <source>
        <strain evidence="5">NRRL 25174</strain>
    </source>
</reference>
<dbReference type="AlphaFoldDB" id="A0A9P5ADN2"/>
<proteinExistence type="predicted"/>
<dbReference type="SUPFAM" id="SSF47336">
    <property type="entry name" value="ACP-like"/>
    <property type="match status" value="1"/>
</dbReference>
<dbReference type="InterPro" id="IPR000873">
    <property type="entry name" value="AMP-dep_synth/lig_dom"/>
</dbReference>
<dbReference type="OrthoDB" id="429813at2759"/>
<dbReference type="Pfam" id="PF07993">
    <property type="entry name" value="NAD_binding_4"/>
    <property type="match status" value="1"/>
</dbReference>
<accession>A0A9P5ADN2</accession>
<keyword evidence="6" id="KW-1185">Reference proteome</keyword>
<gene>
    <name evidence="5" type="ORF">FBEOM_9480</name>
</gene>
<dbReference type="InterPro" id="IPR006162">
    <property type="entry name" value="Ppantetheine_attach_site"/>
</dbReference>
<feature type="domain" description="Thioester reductase (TE)" evidence="4">
    <location>
        <begin position="588"/>
        <end position="804"/>
    </location>
</feature>
<dbReference type="InterPro" id="IPR051414">
    <property type="entry name" value="Adenylate-forming_Reductase"/>
</dbReference>
<dbReference type="SUPFAM" id="SSF56801">
    <property type="entry name" value="Acetyl-CoA synthetase-like"/>
    <property type="match status" value="1"/>
</dbReference>
<dbReference type="Proteomes" id="UP000730481">
    <property type="component" value="Unassembled WGS sequence"/>
</dbReference>
<evidence type="ECO:0000256" key="1">
    <source>
        <dbReference type="ARBA" id="ARBA00022450"/>
    </source>
</evidence>
<evidence type="ECO:0000256" key="2">
    <source>
        <dbReference type="ARBA" id="ARBA00022553"/>
    </source>
</evidence>
<dbReference type="Pfam" id="PF00501">
    <property type="entry name" value="AMP-binding"/>
    <property type="match status" value="1"/>
</dbReference>
<name>A0A9P5ADN2_9HYPO</name>
<dbReference type="Gene3D" id="1.10.1200.10">
    <property type="entry name" value="ACP-like"/>
    <property type="match status" value="1"/>
</dbReference>
<evidence type="ECO:0000313" key="6">
    <source>
        <dbReference type="Proteomes" id="UP000730481"/>
    </source>
</evidence>
<organism evidence="5 6">
    <name type="scientific">Fusarium beomiforme</name>
    <dbReference type="NCBI Taxonomy" id="44412"/>
    <lineage>
        <taxon>Eukaryota</taxon>
        <taxon>Fungi</taxon>
        <taxon>Dikarya</taxon>
        <taxon>Ascomycota</taxon>
        <taxon>Pezizomycotina</taxon>
        <taxon>Sordariomycetes</taxon>
        <taxon>Hypocreomycetidae</taxon>
        <taxon>Hypocreales</taxon>
        <taxon>Nectriaceae</taxon>
        <taxon>Fusarium</taxon>
        <taxon>Fusarium burgessii species complex</taxon>
    </lineage>
</organism>
<dbReference type="PANTHER" id="PTHR43439">
    <property type="entry name" value="PHENYLACETATE-COENZYME A LIGASE"/>
    <property type="match status" value="1"/>
</dbReference>
<feature type="domain" description="AMP-dependent synthetase/ligase" evidence="3">
    <location>
        <begin position="89"/>
        <end position="270"/>
    </location>
</feature>
<dbReference type="Gene3D" id="3.40.50.720">
    <property type="entry name" value="NAD(P)-binding Rossmann-like Domain"/>
    <property type="match status" value="1"/>
</dbReference>
<reference evidence="5" key="2">
    <citation type="submission" date="2020-02" db="EMBL/GenBank/DDBJ databases">
        <title>Identification and distribution of gene clusters putatively required for synthesis of sphingolipid metabolism inhibitors in phylogenetically diverse species of the filamentous fungus Fusarium.</title>
        <authorList>
            <person name="Kim H.-S."/>
            <person name="Busman M."/>
            <person name="Brown D.W."/>
            <person name="Divon H."/>
            <person name="Uhlig S."/>
            <person name="Proctor R.H."/>
        </authorList>
    </citation>
    <scope>NUCLEOTIDE SEQUENCE</scope>
    <source>
        <strain evidence="5">NRRL 25174</strain>
    </source>
</reference>
<evidence type="ECO:0000313" key="5">
    <source>
        <dbReference type="EMBL" id="KAF4336661.1"/>
    </source>
</evidence>
<dbReference type="Gene3D" id="3.40.50.980">
    <property type="match status" value="1"/>
</dbReference>
<protein>
    <submittedName>
        <fullName evidence="5">NRPS-like enzyme</fullName>
    </submittedName>
</protein>
<sequence>MVHYFPSSNNELGEISEAFQPERWLGHPDYLTFTFGASFELYAIAMLDDNLLTDVEDLTSLLLTPRNALTEENENGMANPTIDELVRLKAERNKDHVAVIESPLGDQGPQSYTSKQIDDLAFQLACVYSEKYNLKPRNSSHQTPDVVAISGIGDFEYLITLLAIAKLGRATLLLSPRLPYESCDALLRISKASLLLVQGAQKPLAEHLRSDTLDRSAGFILPIDHRTSVCNTKNKPDTNLTPGLDLEVEKKSTIWILRSSGSTGLTKLVSLLNEIALHRPETGTLLSSLRAAEDNEWSWLRAPPEIGHPLRFEHQGSDTYELVCLKEWPMLAGANQDDGSWRTKDLFIKQPTMPGAFKYAGRLDDIVVLENGEKFNPISVENKISSSPLVDGCVIFGTGKPAAGIAVIPSKSTASMVTEEIRPLLWSVIEKAQDSLPMYGPLTEDLMLLLPKNSAVPRTDKNTIIRSKFLTAFEKEIQAIYDKEESTMGTKVYSDDELLQFLSKKLVQVLHLSPTTELSHGQDFSTIGLDSLRAMQLRAAILRHIDLGGNTLGINVIWPNYCLDWCDWLSRSTSTVKAVPLFLYSKGYSLLRASSNETAQRRVEQVLKARCLRSKFPAERPEKITCLAADLSDRYLGFGGETLHSIASEVDIVYHCGWAVNFNQRLSTFEKSCIAGVRHLIDLCLAGNRTTPARFIFFSSISAIIGTSEATIPERLPKFLTEASRTGYSRSKYVAEQICAKASEKVGLPVGMVRIGQIVGGTVHCIWNTSEAVPLMIRSAQTIGALPTLQARVRWLPIDEVAQIVLEIGSSDAIVASKTSVFNIVNLHTLRWTEDLLPLLTEGGLSFQAVRPSEWIERLEESDPNPGTNLPRKLLEYFKEQCRLRDTVKDREWETSRTAEWSLTFHNATAPSLQLISVILEYFKGAWKM</sequence>